<evidence type="ECO:0000256" key="1">
    <source>
        <dbReference type="PROSITE-ProRule" id="PRU01077"/>
    </source>
</evidence>
<dbReference type="Pfam" id="PF00611">
    <property type="entry name" value="FCH"/>
    <property type="match status" value="1"/>
</dbReference>
<dbReference type="CDD" id="cd04399">
    <property type="entry name" value="RhoGAP_fRGD2"/>
    <property type="match status" value="1"/>
</dbReference>
<dbReference type="Pfam" id="PF00620">
    <property type="entry name" value="RhoGAP"/>
    <property type="match status" value="1"/>
</dbReference>
<dbReference type="CDD" id="cd04436">
    <property type="entry name" value="DEP_fRgd2"/>
    <property type="match status" value="1"/>
</dbReference>
<dbReference type="Proteomes" id="UP001642482">
    <property type="component" value="Unassembled WGS sequence"/>
</dbReference>
<comment type="caution">
    <text evidence="6">The sequence shown here is derived from an EMBL/GenBank/DDBJ whole genome shotgun (WGS) entry which is preliminary data.</text>
</comment>
<dbReference type="SUPFAM" id="SSF46785">
    <property type="entry name" value="Winged helix' DNA-binding domain"/>
    <property type="match status" value="1"/>
</dbReference>
<dbReference type="PROSITE" id="PS51741">
    <property type="entry name" value="F_BAR"/>
    <property type="match status" value="1"/>
</dbReference>
<dbReference type="InterPro" id="IPR036390">
    <property type="entry name" value="WH_DNA-bd_sf"/>
</dbReference>
<sequence length="907" mass="100114">MPGFADSFWSSDYAAGLGILFGKLQQGVIENRQLLIVARMRAEAEEVYGQRLGDIPVSVDKVQGGFSRDDGASVRKAYEGVRTEMEDAARSHRKIAQNIRDLVVNPFTRWCDAHEARIQDSQDELQGRIKTHDRQLELVKKLRNNYFNKSRLLEDLEEENKLAFQDPETSPKNNIPEIKVEKEAEPEEEEEPFEIGDETYQPDQVKKILAHMLNNIKMGETKVPILGTYQNTSAGSDIVEYLQKNMNTSSVSYAERIGQDLVTHGFLRLVGNVGNTFANSSKMFYQWRPRAFQLSGVPEKKATLGRTFSLTAAGTDPNAVDSPVIGTVNEYLEKWNVLGTAYPNETPSDRMRREAREADDRYKAGVRKLDDLRCELEEAIFDHLRFLERCELDRLKAIKTVILDFSGTISNVIPSLQSTVDKLVLYQETVQPLGDLRYLLENYRTGSFIPKVVTYENYYNRVDEETFGVDLEARARADKKRVPIVVTTLLTYLDHHYPDLEGDEARRNVWLIDVPLYQVHKLRAMVNHGKTFSPQVLKEFDIPTIASLLKLYLRELPDSLVSSHVYEIIRTIYQTPAGATGDAPDDAHRVPVLQQTLSQLRLTNIATLDACMNHFTRLIELTSADETYIAALATTIAPCVLRPRVESSLTMEERHAYRLVRDLFAHKDAIFSELKRLSALTHSSSISRPSRGAALGAEAAGSAAGGGGRPRAISTDESNRKAHMEERNRALLEKANGGRSRATSPAPSPRASTHRRDRSIGGPETRFPIQTSPTSSADRHRQSIGPILGIKRSSLEVPGDASNGAPAVDLSSASGGPMGLDSSALPADGTAPGSPADRRNSVNRSSVRFVGGRRIAPVAAGGAAQAAVGAPAAVATAAPATSGSVDESSNHRHSQHAVTLVDRPMAD</sequence>
<feature type="region of interest" description="Disordered" evidence="2">
    <location>
        <begin position="795"/>
        <end position="845"/>
    </location>
</feature>
<dbReference type="InterPro" id="IPR000591">
    <property type="entry name" value="DEP_dom"/>
</dbReference>
<keyword evidence="1" id="KW-0175">Coiled coil</keyword>
<dbReference type="EMBL" id="CAWUHD010000004">
    <property type="protein sequence ID" value="CAK7210255.1"/>
    <property type="molecule type" value="Genomic_DNA"/>
</dbReference>
<feature type="compositionally biased region" description="Low complexity" evidence="2">
    <location>
        <begin position="866"/>
        <end position="880"/>
    </location>
</feature>
<evidence type="ECO:0000256" key="2">
    <source>
        <dbReference type="SAM" id="MobiDB-lite"/>
    </source>
</evidence>
<dbReference type="Pfam" id="PF00610">
    <property type="entry name" value="DEP"/>
    <property type="match status" value="1"/>
</dbReference>
<dbReference type="PROSITE" id="PS50238">
    <property type="entry name" value="RHOGAP"/>
    <property type="match status" value="1"/>
</dbReference>
<organism evidence="6 7">
    <name type="scientific">Sporothrix eucalyptigena</name>
    <dbReference type="NCBI Taxonomy" id="1812306"/>
    <lineage>
        <taxon>Eukaryota</taxon>
        <taxon>Fungi</taxon>
        <taxon>Dikarya</taxon>
        <taxon>Ascomycota</taxon>
        <taxon>Pezizomycotina</taxon>
        <taxon>Sordariomycetes</taxon>
        <taxon>Sordariomycetidae</taxon>
        <taxon>Ophiostomatales</taxon>
        <taxon>Ophiostomataceae</taxon>
        <taxon>Sporothrix</taxon>
    </lineage>
</organism>
<dbReference type="SMART" id="SM00324">
    <property type="entry name" value="RhoGAP"/>
    <property type="match status" value="1"/>
</dbReference>
<reference evidence="6 7" key="1">
    <citation type="submission" date="2024-01" db="EMBL/GenBank/DDBJ databases">
        <authorList>
            <person name="Allen C."/>
            <person name="Tagirdzhanova G."/>
        </authorList>
    </citation>
    <scope>NUCLEOTIDE SEQUENCE [LARGE SCALE GENOMIC DNA]</scope>
</reference>
<dbReference type="PROSITE" id="PS50186">
    <property type="entry name" value="DEP"/>
    <property type="match status" value="1"/>
</dbReference>
<evidence type="ECO:0000259" key="5">
    <source>
        <dbReference type="PROSITE" id="PS51741"/>
    </source>
</evidence>
<feature type="region of interest" description="Disordered" evidence="2">
    <location>
        <begin position="163"/>
        <end position="194"/>
    </location>
</feature>
<feature type="domain" description="Rho-GAP" evidence="4">
    <location>
        <begin position="469"/>
        <end position="671"/>
    </location>
</feature>
<dbReference type="InterPro" id="IPR000198">
    <property type="entry name" value="RhoGAP_dom"/>
</dbReference>
<feature type="compositionally biased region" description="Acidic residues" evidence="2">
    <location>
        <begin position="184"/>
        <end position="194"/>
    </location>
</feature>
<dbReference type="InterPro" id="IPR036388">
    <property type="entry name" value="WH-like_DNA-bd_sf"/>
</dbReference>
<protein>
    <submittedName>
        <fullName evidence="6">Rho-GTPase-activating protein 8</fullName>
    </submittedName>
</protein>
<keyword evidence="7" id="KW-1185">Reference proteome</keyword>
<proteinExistence type="predicted"/>
<evidence type="ECO:0000259" key="3">
    <source>
        <dbReference type="PROSITE" id="PS50186"/>
    </source>
</evidence>
<feature type="compositionally biased region" description="Basic and acidic residues" evidence="2">
    <location>
        <begin position="717"/>
        <end position="732"/>
    </location>
</feature>
<accession>A0ABP0ASM9</accession>
<feature type="domain" description="DEP" evidence="3">
    <location>
        <begin position="212"/>
        <end position="289"/>
    </location>
</feature>
<evidence type="ECO:0000313" key="6">
    <source>
        <dbReference type="EMBL" id="CAK7210255.1"/>
    </source>
</evidence>
<dbReference type="SUPFAM" id="SSF48350">
    <property type="entry name" value="GTPase activation domain, GAP"/>
    <property type="match status" value="1"/>
</dbReference>
<dbReference type="SMART" id="SM00049">
    <property type="entry name" value="DEP"/>
    <property type="match status" value="1"/>
</dbReference>
<dbReference type="SMART" id="SM00055">
    <property type="entry name" value="FCH"/>
    <property type="match status" value="1"/>
</dbReference>
<dbReference type="InterPro" id="IPR001060">
    <property type="entry name" value="FCH_dom"/>
</dbReference>
<dbReference type="InterPro" id="IPR031160">
    <property type="entry name" value="F_BAR_dom"/>
</dbReference>
<feature type="compositionally biased region" description="Low complexity" evidence="2">
    <location>
        <begin position="692"/>
        <end position="702"/>
    </location>
</feature>
<gene>
    <name evidence="6" type="primary">rga8</name>
    <name evidence="6" type="ORF">SEUCBS140593_000772</name>
</gene>
<dbReference type="PANTHER" id="PTHR23065">
    <property type="entry name" value="PROLINE-SERINE-THREONINE PHOSPHATASE INTERACTING PROTEIN 1"/>
    <property type="match status" value="1"/>
</dbReference>
<feature type="region of interest" description="Disordered" evidence="2">
    <location>
        <begin position="866"/>
        <end position="907"/>
    </location>
</feature>
<dbReference type="Gene3D" id="1.10.10.10">
    <property type="entry name" value="Winged helix-like DNA-binding domain superfamily/Winged helix DNA-binding domain"/>
    <property type="match status" value="1"/>
</dbReference>
<dbReference type="PANTHER" id="PTHR23065:SF17">
    <property type="entry name" value="RHO-GTPASE-ACTIVATING PROTEIN RGD2"/>
    <property type="match status" value="1"/>
</dbReference>
<evidence type="ECO:0000313" key="7">
    <source>
        <dbReference type="Proteomes" id="UP001642482"/>
    </source>
</evidence>
<dbReference type="Gene3D" id="1.10.555.10">
    <property type="entry name" value="Rho GTPase activation protein"/>
    <property type="match status" value="1"/>
</dbReference>
<feature type="region of interest" description="Disordered" evidence="2">
    <location>
        <begin position="681"/>
        <end position="782"/>
    </location>
</feature>
<dbReference type="InterPro" id="IPR008936">
    <property type="entry name" value="Rho_GTPase_activation_prot"/>
</dbReference>
<dbReference type="SUPFAM" id="SSF103657">
    <property type="entry name" value="BAR/IMD domain-like"/>
    <property type="match status" value="1"/>
</dbReference>
<dbReference type="InterPro" id="IPR027267">
    <property type="entry name" value="AH/BAR_dom_sf"/>
</dbReference>
<evidence type="ECO:0000259" key="4">
    <source>
        <dbReference type="PROSITE" id="PS50238"/>
    </source>
</evidence>
<dbReference type="Gene3D" id="1.20.1270.60">
    <property type="entry name" value="Arfaptin homology (AH) domain/BAR domain"/>
    <property type="match status" value="2"/>
</dbReference>
<name>A0ABP0ASM9_9PEZI</name>
<feature type="domain" description="F-BAR" evidence="5">
    <location>
        <begin position="2"/>
        <end position="435"/>
    </location>
</feature>